<dbReference type="AlphaFoldDB" id="A0A1X1U5L8"/>
<sequence>MPAALVPDLALAMRANDSLHEVLANAGLSPRRSWVHASTEIFEGEVADQLDAPQSGLGWYIESLNADDGTLRQVSLMQRWLRADAVRVTFDSAVSSRVSR</sequence>
<accession>A0A1X1U5L8</accession>
<protein>
    <recommendedName>
        <fullName evidence="3">UbiC transcription regulator-associated domain-containing protein</fullName>
    </recommendedName>
</protein>
<reference evidence="1 2" key="1">
    <citation type="submission" date="2016-01" db="EMBL/GenBank/DDBJ databases">
        <title>The new phylogeny of the genus Mycobacterium.</title>
        <authorList>
            <person name="Tarcisio F."/>
            <person name="Conor M."/>
            <person name="Antonella G."/>
            <person name="Elisabetta G."/>
            <person name="Giulia F.S."/>
            <person name="Sara T."/>
            <person name="Anna F."/>
            <person name="Clotilde B."/>
            <person name="Roberto B."/>
            <person name="Veronica D.S."/>
            <person name="Fabio R."/>
            <person name="Monica P."/>
            <person name="Olivier J."/>
            <person name="Enrico T."/>
            <person name="Nicola S."/>
        </authorList>
    </citation>
    <scope>NUCLEOTIDE SEQUENCE [LARGE SCALE GENOMIC DNA]</scope>
    <source>
        <strain evidence="1 2">DSM 44852</strain>
    </source>
</reference>
<evidence type="ECO:0008006" key="3">
    <source>
        <dbReference type="Google" id="ProtNLM"/>
    </source>
</evidence>
<organism evidence="1 2">
    <name type="scientific">Mycobacterium florentinum</name>
    <dbReference type="NCBI Taxonomy" id="292462"/>
    <lineage>
        <taxon>Bacteria</taxon>
        <taxon>Bacillati</taxon>
        <taxon>Actinomycetota</taxon>
        <taxon>Actinomycetes</taxon>
        <taxon>Mycobacteriales</taxon>
        <taxon>Mycobacteriaceae</taxon>
        <taxon>Mycobacterium</taxon>
        <taxon>Mycobacterium simiae complex</taxon>
    </lineage>
</organism>
<dbReference type="Proteomes" id="UP000193010">
    <property type="component" value="Unassembled WGS sequence"/>
</dbReference>
<dbReference type="InterPro" id="IPR028978">
    <property type="entry name" value="Chorismate_lyase_/UTRA_dom_sf"/>
</dbReference>
<comment type="caution">
    <text evidence="1">The sequence shown here is derived from an EMBL/GenBank/DDBJ whole genome shotgun (WGS) entry which is preliminary data.</text>
</comment>
<dbReference type="EMBL" id="LQOV01000015">
    <property type="protein sequence ID" value="ORV52121.1"/>
    <property type="molecule type" value="Genomic_DNA"/>
</dbReference>
<dbReference type="RefSeq" id="WP_085222248.1">
    <property type="nucleotide sequence ID" value="NZ_AP022576.1"/>
</dbReference>
<dbReference type="STRING" id="292462.AWC05_21530"/>
<dbReference type="Gene3D" id="3.40.1410.10">
    <property type="entry name" value="Chorismate lyase-like"/>
    <property type="match status" value="1"/>
</dbReference>
<name>A0A1X1U5L8_MYCFL</name>
<gene>
    <name evidence="1" type="ORF">AWC05_21530</name>
</gene>
<evidence type="ECO:0000313" key="1">
    <source>
        <dbReference type="EMBL" id="ORV52121.1"/>
    </source>
</evidence>
<dbReference type="OrthoDB" id="3252280at2"/>
<keyword evidence="2" id="KW-1185">Reference proteome</keyword>
<proteinExistence type="predicted"/>
<evidence type="ECO:0000313" key="2">
    <source>
        <dbReference type="Proteomes" id="UP000193010"/>
    </source>
</evidence>
<dbReference type="SUPFAM" id="SSF64288">
    <property type="entry name" value="Chorismate lyase-like"/>
    <property type="match status" value="1"/>
</dbReference>